<dbReference type="AlphaFoldDB" id="A0A8J7F3T8"/>
<organism evidence="2 3">
    <name type="scientific">Plectonema cf. radiosum LEGE 06105</name>
    <dbReference type="NCBI Taxonomy" id="945769"/>
    <lineage>
        <taxon>Bacteria</taxon>
        <taxon>Bacillati</taxon>
        <taxon>Cyanobacteriota</taxon>
        <taxon>Cyanophyceae</taxon>
        <taxon>Oscillatoriophycideae</taxon>
        <taxon>Oscillatoriales</taxon>
        <taxon>Microcoleaceae</taxon>
        <taxon>Plectonema</taxon>
    </lineage>
</organism>
<evidence type="ECO:0000313" key="2">
    <source>
        <dbReference type="EMBL" id="MBE9212810.1"/>
    </source>
</evidence>
<feature type="region of interest" description="Disordered" evidence="1">
    <location>
        <begin position="58"/>
        <end position="250"/>
    </location>
</feature>
<dbReference type="RefSeq" id="WP_193919076.1">
    <property type="nucleotide sequence ID" value="NZ_JADEWL010000019.1"/>
</dbReference>
<protein>
    <submittedName>
        <fullName evidence="2">Uncharacterized protein</fullName>
    </submittedName>
</protein>
<evidence type="ECO:0000313" key="3">
    <source>
        <dbReference type="Proteomes" id="UP000620559"/>
    </source>
</evidence>
<sequence>MIKSFFLNNLLVPLRQVSPQMLLASATLHGLLFVAPIPFTSTDADVNAEDAANVSEAGIEEELFNEDGSITEKPELDSLGEGDTVTIPEEPPLLNDLEDGTNTNPDLALNESSQSGDSLGESDVSLNEPGISFNESQNNAAPLPDFPAETNNVSTSEPESQINFTPSEPVSQLVPEPINTVSEPEEIAQSESTDTTTQSQPEETSSEANSTTTESQPEEIAPSESTDTTTQSQSEETPSETNNTTELPVNPFADFPNYISVRPIFCGTQIARLDRRTRLTSDSLDAVAAYFENRLAATDFQVEKLTDEPDTKVYQVSKENLTQFLQLFATKEPGTMILLSSERVDCYRLSNQNLQENSQTEQQVFDVTFSNLYTQLGWTEEKDFAVTPEVEKVLGKDAKNTPEELALVIKSNLESEGFEASRIKKDEASELLYEIKKGEFIKYISFVPTKEGKGAIVLLLKNNPA</sequence>
<name>A0A8J7F3T8_9CYAN</name>
<comment type="caution">
    <text evidence="2">The sequence shown here is derived from an EMBL/GenBank/DDBJ whole genome shotgun (WGS) entry which is preliminary data.</text>
</comment>
<feature type="compositionally biased region" description="Low complexity" evidence="1">
    <location>
        <begin position="189"/>
        <end position="215"/>
    </location>
</feature>
<gene>
    <name evidence="2" type="ORF">IQ247_08900</name>
</gene>
<reference evidence="2" key="1">
    <citation type="submission" date="2020-10" db="EMBL/GenBank/DDBJ databases">
        <authorList>
            <person name="Castelo-Branco R."/>
            <person name="Eusebio N."/>
            <person name="Adriana R."/>
            <person name="Vieira A."/>
            <person name="Brugerolle De Fraissinette N."/>
            <person name="Rezende De Castro R."/>
            <person name="Schneider M.P."/>
            <person name="Vasconcelos V."/>
            <person name="Leao P.N."/>
        </authorList>
    </citation>
    <scope>NUCLEOTIDE SEQUENCE</scope>
    <source>
        <strain evidence="2">LEGE 06105</strain>
    </source>
</reference>
<feature type="compositionally biased region" description="Polar residues" evidence="1">
    <location>
        <begin position="149"/>
        <end position="170"/>
    </location>
</feature>
<feature type="compositionally biased region" description="Polar residues" evidence="1">
    <location>
        <begin position="100"/>
        <end position="117"/>
    </location>
</feature>
<keyword evidence="3" id="KW-1185">Reference proteome</keyword>
<accession>A0A8J7F3T8</accession>
<evidence type="ECO:0000256" key="1">
    <source>
        <dbReference type="SAM" id="MobiDB-lite"/>
    </source>
</evidence>
<proteinExistence type="predicted"/>
<dbReference type="Proteomes" id="UP000620559">
    <property type="component" value="Unassembled WGS sequence"/>
</dbReference>
<feature type="compositionally biased region" description="Low complexity" evidence="1">
    <location>
        <begin position="222"/>
        <end position="246"/>
    </location>
</feature>
<dbReference type="EMBL" id="JADEWL010000019">
    <property type="protein sequence ID" value="MBE9212810.1"/>
    <property type="molecule type" value="Genomic_DNA"/>
</dbReference>